<feature type="region of interest" description="Disordered" evidence="1">
    <location>
        <begin position="222"/>
        <end position="245"/>
    </location>
</feature>
<dbReference type="EMBL" id="RBVV01000093">
    <property type="protein sequence ID" value="RNJ54793.1"/>
    <property type="molecule type" value="Genomic_DNA"/>
</dbReference>
<dbReference type="Proteomes" id="UP000267145">
    <property type="component" value="Unassembled WGS sequence"/>
</dbReference>
<name>A0A3M9Y2R5_9PEZI</name>
<organism evidence="2 3">
    <name type="scientific">Verticillium nonalfalfae</name>
    <dbReference type="NCBI Taxonomy" id="1051616"/>
    <lineage>
        <taxon>Eukaryota</taxon>
        <taxon>Fungi</taxon>
        <taxon>Dikarya</taxon>
        <taxon>Ascomycota</taxon>
        <taxon>Pezizomycotina</taxon>
        <taxon>Sordariomycetes</taxon>
        <taxon>Hypocreomycetidae</taxon>
        <taxon>Glomerellales</taxon>
        <taxon>Plectosphaerellaceae</taxon>
        <taxon>Verticillium</taxon>
    </lineage>
</organism>
<sequence length="267" mass="28426">MTNRSNAKRKRKQPARYTPEEAGPVQDGDFYPLFQYQLPVPLHYPRRQHAGDASETPALDPVALPFSPSSATTPVSSVATPSVASEVGVAPDAFATPSTASKYEDDSLTTSVAGVARPVIVSSSMHLDPPCLVPGLGRDKARSPRLHGVGVSDGASDEHLRPRSTAAAPTPSLRRCSSTVCTVENCASLHRCEDSLGHIDTDEKPEEAGDAKERREILVAPFRRRGSSVSSSSKPVTQEGRYSTVRDVEDPFIDTFDAAAGPGTSLC</sequence>
<keyword evidence="3" id="KW-1185">Reference proteome</keyword>
<evidence type="ECO:0000313" key="2">
    <source>
        <dbReference type="EMBL" id="RNJ54793.1"/>
    </source>
</evidence>
<evidence type="ECO:0000256" key="1">
    <source>
        <dbReference type="SAM" id="MobiDB-lite"/>
    </source>
</evidence>
<accession>A0A3M9Y2R5</accession>
<dbReference type="RefSeq" id="XP_028492951.1">
    <property type="nucleotide sequence ID" value="XM_028643484.1"/>
</dbReference>
<feature type="compositionally biased region" description="Basic residues" evidence="1">
    <location>
        <begin position="1"/>
        <end position="14"/>
    </location>
</feature>
<evidence type="ECO:0000313" key="3">
    <source>
        <dbReference type="Proteomes" id="UP000267145"/>
    </source>
</evidence>
<comment type="caution">
    <text evidence="2">The sequence shown here is derived from an EMBL/GenBank/DDBJ whole genome shotgun (WGS) entry which is preliminary data.</text>
</comment>
<proteinExistence type="predicted"/>
<dbReference type="GeneID" id="39613098"/>
<feature type="compositionally biased region" description="Low complexity" evidence="1">
    <location>
        <begin position="67"/>
        <end position="77"/>
    </location>
</feature>
<protein>
    <submittedName>
        <fullName evidence="2">Uncharacterized protein</fullName>
    </submittedName>
</protein>
<gene>
    <name evidence="2" type="ORF">D7B24_009409</name>
</gene>
<feature type="region of interest" description="Disordered" evidence="1">
    <location>
        <begin position="45"/>
        <end position="77"/>
    </location>
</feature>
<reference evidence="2 3" key="1">
    <citation type="submission" date="2018-10" db="EMBL/GenBank/DDBJ databases">
        <title>Genome sequence of Verticillium nonalfalfae VnAa140.</title>
        <authorList>
            <person name="Stajich J.E."/>
            <person name="Kasson M.T."/>
        </authorList>
    </citation>
    <scope>NUCLEOTIDE SEQUENCE [LARGE SCALE GENOMIC DNA]</scope>
    <source>
        <strain evidence="2 3">VnAa140</strain>
    </source>
</reference>
<feature type="region of interest" description="Disordered" evidence="1">
    <location>
        <begin position="1"/>
        <end position="28"/>
    </location>
</feature>
<feature type="region of interest" description="Disordered" evidence="1">
    <location>
        <begin position="142"/>
        <end position="172"/>
    </location>
</feature>
<dbReference type="AlphaFoldDB" id="A0A3M9Y2R5"/>